<protein>
    <submittedName>
        <fullName evidence="2">Uncharacterized protein</fullName>
    </submittedName>
</protein>
<evidence type="ECO:0000313" key="4">
    <source>
        <dbReference type="Proteomes" id="UP000001943"/>
    </source>
</evidence>
<dbReference type="EnsemblBacteria" id="ABD43737">
    <property type="protein sequence ID" value="ABD43737"/>
    <property type="gene ID" value="APH_1091"/>
</dbReference>
<keyword evidence="1" id="KW-1133">Transmembrane helix</keyword>
<organism evidence="2 4">
    <name type="scientific">Anaplasma phagocytophilum (strain HZ)</name>
    <dbReference type="NCBI Taxonomy" id="212042"/>
    <lineage>
        <taxon>Bacteria</taxon>
        <taxon>Pseudomonadati</taxon>
        <taxon>Pseudomonadota</taxon>
        <taxon>Alphaproteobacteria</taxon>
        <taxon>Rickettsiales</taxon>
        <taxon>Anaplasmataceae</taxon>
        <taxon>Anaplasma</taxon>
        <taxon>phagocytophilum group</taxon>
    </lineage>
</organism>
<dbReference type="AlphaFoldDB" id="Q2GJ12"/>
<dbReference type="EMBL" id="CP000235">
    <property type="protein sequence ID" value="ABD43902.1"/>
    <property type="molecule type" value="Genomic_DNA"/>
</dbReference>
<dbReference type="EnsemblBacteria" id="ABD43902">
    <property type="protein sequence ID" value="ABD43902"/>
    <property type="gene ID" value="APH_1054"/>
</dbReference>
<dbReference type="HOGENOM" id="CLU_3394804_0_0_5"/>
<reference evidence="2" key="2">
    <citation type="journal article" date="2011" name="Front. Microbiol.">
        <title>Global proteomic analysis of two tick-borne emerging zoonotic agents: anaplasma phagocytophilum and ehrlichia chaffeensis.</title>
        <authorList>
            <person name="Lin M."/>
            <person name="Kikuchi T."/>
            <person name="Brewer H.M."/>
            <person name="Norbeck A.D."/>
            <person name="Rikihisa Y."/>
        </authorList>
    </citation>
    <scope>NUCLEOTIDE SEQUENCE</scope>
    <source>
        <strain evidence="2">HZ</strain>
    </source>
</reference>
<evidence type="ECO:0000256" key="1">
    <source>
        <dbReference type="SAM" id="Phobius"/>
    </source>
</evidence>
<gene>
    <name evidence="3" type="ordered locus">APH_1054</name>
    <name evidence="2" type="ordered locus">APH_1091</name>
</gene>
<dbReference type="KEGG" id="aph:APH_1054"/>
<dbReference type="Proteomes" id="UP000001943">
    <property type="component" value="Chromosome"/>
</dbReference>
<keyword evidence="1" id="KW-0472">Membrane</keyword>
<feature type="transmembrane region" description="Helical" evidence="1">
    <location>
        <begin position="7"/>
        <end position="26"/>
    </location>
</feature>
<dbReference type="PaxDb" id="212042-APH_1054"/>
<proteinExistence type="predicted"/>
<sequence>MLKEKGLIRLVLQCWAVIGGQVLLLARDWDA</sequence>
<keyword evidence="1" id="KW-0812">Transmembrane</keyword>
<name>Q2GJ12_ANAPZ</name>
<reference evidence="2 4" key="1">
    <citation type="journal article" date="2006" name="PLoS Genet.">
        <title>Comparative genomics of emerging human ehrlichiosis agents.</title>
        <authorList>
            <person name="Dunning Hotopp J.C."/>
            <person name="Lin M."/>
            <person name="Madupu R."/>
            <person name="Crabtree J."/>
            <person name="Angiuoli S.V."/>
            <person name="Eisen J.A."/>
            <person name="Seshadri R."/>
            <person name="Ren Q."/>
            <person name="Wu M."/>
            <person name="Utterback T.R."/>
            <person name="Smith S."/>
            <person name="Lewis M."/>
            <person name="Khouri H."/>
            <person name="Zhang C."/>
            <person name="Niu H."/>
            <person name="Lin Q."/>
            <person name="Ohashi N."/>
            <person name="Zhi N."/>
            <person name="Nelson W."/>
            <person name="Brinkac L.M."/>
            <person name="Dodson R.J."/>
            <person name="Rosovitz M.J."/>
            <person name="Sundaram J."/>
            <person name="Daugherty S.C."/>
            <person name="Davidsen T."/>
            <person name="Durkin A.S."/>
            <person name="Gwinn M."/>
            <person name="Haft D.H."/>
            <person name="Selengut J.D."/>
            <person name="Sullivan S.A."/>
            <person name="Zafar N."/>
            <person name="Zhou L."/>
            <person name="Benahmed F."/>
            <person name="Forberger H."/>
            <person name="Halpin R."/>
            <person name="Mulligan S."/>
            <person name="Robinson J."/>
            <person name="White O."/>
            <person name="Rikihisa Y."/>
            <person name="Tettelin H."/>
        </authorList>
    </citation>
    <scope>NUCLEOTIDE SEQUENCE [LARGE SCALE GENOMIC DNA]</scope>
    <source>
        <strain evidence="2 4">HZ</strain>
    </source>
</reference>
<dbReference type="EMBL" id="CP000235">
    <property type="protein sequence ID" value="ABD43737.1"/>
    <property type="molecule type" value="Genomic_DNA"/>
</dbReference>
<evidence type="ECO:0000313" key="3">
    <source>
        <dbReference type="EMBL" id="ABD43902.1"/>
    </source>
</evidence>
<accession>Q2GJ12</accession>
<evidence type="ECO:0000313" key="2">
    <source>
        <dbReference type="EMBL" id="ABD43737.1"/>
    </source>
</evidence>
<dbReference type="KEGG" id="aph:APH_1091"/>
<keyword evidence="4" id="KW-1185">Reference proteome</keyword>